<dbReference type="Proteomes" id="UP000887567">
    <property type="component" value="Unplaced"/>
</dbReference>
<dbReference type="Pfam" id="PF01127">
    <property type="entry name" value="Sdh_cyt"/>
    <property type="match status" value="1"/>
</dbReference>
<dbReference type="Gene3D" id="1.20.1300.10">
    <property type="entry name" value="Fumarate reductase/succinate dehydrogenase, transmembrane subunit"/>
    <property type="match status" value="1"/>
</dbReference>
<keyword evidence="5 8" id="KW-1133">Transmembrane helix</keyword>
<evidence type="ECO:0000256" key="5">
    <source>
        <dbReference type="ARBA" id="ARBA00022989"/>
    </source>
</evidence>
<evidence type="ECO:0000313" key="9">
    <source>
        <dbReference type="EnsemblMetazoa" id="XP_020902666.1"/>
    </source>
</evidence>
<keyword evidence="3 8" id="KW-0812">Transmembrane</keyword>
<accession>A0A913XCS4</accession>
<dbReference type="RefSeq" id="XP_020902666.1">
    <property type="nucleotide sequence ID" value="XM_021047007.2"/>
</dbReference>
<dbReference type="GO" id="GO:0009055">
    <property type="term" value="F:electron transfer activity"/>
    <property type="evidence" value="ECO:0007669"/>
    <property type="project" value="InterPro"/>
</dbReference>
<evidence type="ECO:0000256" key="7">
    <source>
        <dbReference type="ARBA" id="ARBA00023136"/>
    </source>
</evidence>
<dbReference type="GO" id="GO:0016020">
    <property type="term" value="C:membrane"/>
    <property type="evidence" value="ECO:0007669"/>
    <property type="project" value="UniProtKB-SubCell"/>
</dbReference>
<dbReference type="GO" id="GO:0005739">
    <property type="term" value="C:mitochondrion"/>
    <property type="evidence" value="ECO:0007669"/>
    <property type="project" value="GOC"/>
</dbReference>
<keyword evidence="4" id="KW-0479">Metal-binding</keyword>
<dbReference type="InterPro" id="IPR018495">
    <property type="entry name" value="Succ_DH_cyt_bsu_CS"/>
</dbReference>
<evidence type="ECO:0000256" key="2">
    <source>
        <dbReference type="ARBA" id="ARBA00022617"/>
    </source>
</evidence>
<dbReference type="EnsemblMetazoa" id="XM_021047007.2">
    <property type="protein sequence ID" value="XP_020902666.1"/>
    <property type="gene ID" value="LOC110241165"/>
</dbReference>
<evidence type="ECO:0000256" key="6">
    <source>
        <dbReference type="ARBA" id="ARBA00023004"/>
    </source>
</evidence>
<evidence type="ECO:0008006" key="11">
    <source>
        <dbReference type="Google" id="ProtNLM"/>
    </source>
</evidence>
<dbReference type="OrthoDB" id="588261at2759"/>
<reference evidence="9" key="1">
    <citation type="submission" date="2022-11" db="UniProtKB">
        <authorList>
            <consortium name="EnsemblMetazoa"/>
        </authorList>
    </citation>
    <scope>IDENTIFICATION</scope>
</reference>
<organism evidence="9 10">
    <name type="scientific">Exaiptasia diaphana</name>
    <name type="common">Tropical sea anemone</name>
    <name type="synonym">Aiptasia pulchella</name>
    <dbReference type="NCBI Taxonomy" id="2652724"/>
    <lineage>
        <taxon>Eukaryota</taxon>
        <taxon>Metazoa</taxon>
        <taxon>Cnidaria</taxon>
        <taxon>Anthozoa</taxon>
        <taxon>Hexacorallia</taxon>
        <taxon>Actiniaria</taxon>
        <taxon>Aiptasiidae</taxon>
        <taxon>Exaiptasia</taxon>
    </lineage>
</organism>
<keyword evidence="6" id="KW-0408">Iron</keyword>
<dbReference type="PROSITE" id="PS01001">
    <property type="entry name" value="SDH_CYT_2"/>
    <property type="match status" value="1"/>
</dbReference>
<feature type="transmembrane region" description="Helical" evidence="8">
    <location>
        <begin position="77"/>
        <end position="96"/>
    </location>
</feature>
<dbReference type="NCBIfam" id="TIGR02970">
    <property type="entry name" value="succ_dehyd_cytB"/>
    <property type="match status" value="1"/>
</dbReference>
<keyword evidence="10" id="KW-1185">Reference proteome</keyword>
<evidence type="ECO:0000256" key="1">
    <source>
        <dbReference type="ARBA" id="ARBA00004141"/>
    </source>
</evidence>
<dbReference type="AlphaFoldDB" id="A0A913XCS4"/>
<comment type="subcellular location">
    <subcellularLocation>
        <location evidence="1">Membrane</location>
        <topology evidence="1">Multi-pass membrane protein</topology>
    </subcellularLocation>
</comment>
<evidence type="ECO:0000256" key="8">
    <source>
        <dbReference type="SAM" id="Phobius"/>
    </source>
</evidence>
<dbReference type="PANTHER" id="PTHR10978:SF5">
    <property type="entry name" value="SUCCINATE DEHYDROGENASE CYTOCHROME B560 SUBUNIT, MITOCHONDRIAL"/>
    <property type="match status" value="1"/>
</dbReference>
<evidence type="ECO:0000256" key="3">
    <source>
        <dbReference type="ARBA" id="ARBA00022692"/>
    </source>
</evidence>
<feature type="transmembrane region" description="Helical" evidence="8">
    <location>
        <begin position="116"/>
        <end position="133"/>
    </location>
</feature>
<proteinExistence type="predicted"/>
<dbReference type="PANTHER" id="PTHR10978">
    <property type="entry name" value="SUCCINATE DEHYDROGENASE CYTOCHROME B560 SUBUNIT"/>
    <property type="match status" value="1"/>
</dbReference>
<sequence length="174" mass="19273">MASLVMLRNCARVSPFLRSGLIRSSCVLIKSLPAATSSNQKSEEFVAKNKALKRPMSPHLLIYKWEFHAMLSGSHRLTGFLMTIATTTFALCALGLPENLEHYVNIVKSFELPRPFIFTCKALLAFPVTYHGINGIRHLCWDMGKGFEWSTLIKTGSVVAVSAVASAIALAYYF</sequence>
<dbReference type="InterPro" id="IPR000701">
    <property type="entry name" value="SuccDH_FuR_B_TM-su"/>
</dbReference>
<dbReference type="KEGG" id="epa:110241165"/>
<keyword evidence="7 8" id="KW-0472">Membrane</keyword>
<keyword evidence="2" id="KW-0349">Heme</keyword>
<dbReference type="GO" id="GO:0006121">
    <property type="term" value="P:mitochondrial electron transport, succinate to ubiquinone"/>
    <property type="evidence" value="ECO:0007669"/>
    <property type="project" value="TreeGrafter"/>
</dbReference>
<name>A0A913XCS4_EXADI</name>
<dbReference type="CDD" id="cd03499">
    <property type="entry name" value="SQR_TypeC_SdhC"/>
    <property type="match status" value="1"/>
</dbReference>
<protein>
    <recommendedName>
        <fullName evidence="11">Succinate dehydrogenase cytochrome b560 subunit, mitochondrial</fullName>
    </recommendedName>
</protein>
<dbReference type="OMA" id="MNGIRHL"/>
<dbReference type="InterPro" id="IPR014314">
    <property type="entry name" value="Succ_DH_cytb556"/>
</dbReference>
<dbReference type="GO" id="GO:0046872">
    <property type="term" value="F:metal ion binding"/>
    <property type="evidence" value="ECO:0007669"/>
    <property type="project" value="UniProtKB-KW"/>
</dbReference>
<evidence type="ECO:0000256" key="4">
    <source>
        <dbReference type="ARBA" id="ARBA00022723"/>
    </source>
</evidence>
<feature type="transmembrane region" description="Helical" evidence="8">
    <location>
        <begin position="153"/>
        <end position="173"/>
    </location>
</feature>
<dbReference type="InterPro" id="IPR034804">
    <property type="entry name" value="SQR/QFR_C/D"/>
</dbReference>
<dbReference type="SUPFAM" id="SSF81343">
    <property type="entry name" value="Fumarate reductase respiratory complex transmembrane subunits"/>
    <property type="match status" value="1"/>
</dbReference>
<evidence type="ECO:0000313" key="10">
    <source>
        <dbReference type="Proteomes" id="UP000887567"/>
    </source>
</evidence>
<dbReference type="GeneID" id="110241165"/>
<dbReference type="GO" id="GO:0006099">
    <property type="term" value="P:tricarboxylic acid cycle"/>
    <property type="evidence" value="ECO:0007669"/>
    <property type="project" value="InterPro"/>
</dbReference>